<evidence type="ECO:0000256" key="1">
    <source>
        <dbReference type="ARBA" id="ARBA00010790"/>
    </source>
</evidence>
<dbReference type="PANTHER" id="PTHR46056">
    <property type="entry name" value="LONG-CHAIN-ALCOHOL OXIDASE"/>
    <property type="match status" value="1"/>
</dbReference>
<proteinExistence type="inferred from homology"/>
<dbReference type="InterPro" id="IPR007867">
    <property type="entry name" value="GMC_OxRtase_C"/>
</dbReference>
<evidence type="ECO:0000256" key="2">
    <source>
        <dbReference type="ARBA" id="ARBA00022630"/>
    </source>
</evidence>
<dbReference type="Proteomes" id="UP000185622">
    <property type="component" value="Chromosome"/>
</dbReference>
<keyword evidence="2" id="KW-0285">Flavoprotein</keyword>
<feature type="domain" description="Glucose-methanol-choline oxidoreductase N-terminal" evidence="5">
    <location>
        <begin position="88"/>
        <end position="305"/>
    </location>
</feature>
<dbReference type="InterPro" id="IPR000172">
    <property type="entry name" value="GMC_OxRdtase_N"/>
</dbReference>
<evidence type="ECO:0000259" key="6">
    <source>
        <dbReference type="Pfam" id="PF05199"/>
    </source>
</evidence>
<name>A0ABM6IF29_9RHOB</name>
<dbReference type="Pfam" id="PF05199">
    <property type="entry name" value="GMC_oxred_C"/>
    <property type="match status" value="1"/>
</dbReference>
<dbReference type="PANTHER" id="PTHR46056:SF12">
    <property type="entry name" value="LONG-CHAIN-ALCOHOL OXIDASE"/>
    <property type="match status" value="1"/>
</dbReference>
<dbReference type="SUPFAM" id="SSF54373">
    <property type="entry name" value="FAD-linked reductases, C-terminal domain"/>
    <property type="match status" value="1"/>
</dbReference>
<evidence type="ECO:0000256" key="4">
    <source>
        <dbReference type="ARBA" id="ARBA00023002"/>
    </source>
</evidence>
<dbReference type="PRINTS" id="PR00420">
    <property type="entry name" value="RNGMNOXGNASE"/>
</dbReference>
<reference evidence="7 8" key="1">
    <citation type="submission" date="2017-01" db="EMBL/GenBank/DDBJ databases">
        <title>The complete genome sequence of a sulfur-oxidizing marine bacterium Thioclava sp. 25B10_4T.</title>
        <authorList>
            <person name="Liu Y."/>
            <person name="Lai Q."/>
            <person name="Shao Z."/>
        </authorList>
    </citation>
    <scope>NUCLEOTIDE SEQUENCE [LARGE SCALE GENOMIC DNA]</scope>
    <source>
        <strain evidence="7 8">25B10_4</strain>
    </source>
</reference>
<dbReference type="RefSeq" id="WP_075776352.1">
    <property type="nucleotide sequence ID" value="NZ_CP019437.1"/>
</dbReference>
<sequence>MVAKFDLSDDSVVVIIGTGAGGGVLANELAQKGVKVVALEAGGRYLPEDYINDEWESFGQLAWTEPRTTSGDWRVAKDFSGLPAWIVKAVGGTSIHWAGASLRFQDHEFKTKTHYGNVDGANLLDWPIDPAELAPYYDKAEAKLGVTRTGDRPGLPGNNNFKVLEKGAKSLGYQEVNTGHMAINSIEYDDRISCQQTGFCFQGCKWGAKWSSAYTDIPRGEATGNLEVRDHCHVARILHDDKGRASGVEYFDKDGNLQMQKAKIVCVAGNSIESPRVLLNSHSTMFPDGLANSSGQVGRNYMRHTTGSVYGTFDKPVKMWRGTTMAGIVRDEARHDPSRGFVGGYELETLSLGLPFMAAFLDPGGWGREFTTALDSYENMAGMWIVGEDMPQETNRITLNHSVEDAYGLPVANVNYTDHPNDRAMRDHAYARGKAIYEAVGATRTLPTPPYPSTHNLGTNRMSENPRDGVVNKHGQTHDVPNLFISDGSQFTTGAAENPTLTIVALAIRQADFIAGEMSKGNI</sequence>
<dbReference type="EMBL" id="CP019437">
    <property type="protein sequence ID" value="AQS47374.1"/>
    <property type="molecule type" value="Genomic_DNA"/>
</dbReference>
<dbReference type="Gene3D" id="3.50.50.60">
    <property type="entry name" value="FAD/NAD(P)-binding domain"/>
    <property type="match status" value="2"/>
</dbReference>
<dbReference type="Pfam" id="PF00732">
    <property type="entry name" value="GMC_oxred_N"/>
    <property type="match status" value="1"/>
</dbReference>
<dbReference type="InterPro" id="IPR036188">
    <property type="entry name" value="FAD/NAD-bd_sf"/>
</dbReference>
<keyword evidence="3" id="KW-0274">FAD</keyword>
<dbReference type="SUPFAM" id="SSF51905">
    <property type="entry name" value="FAD/NAD(P)-binding domain"/>
    <property type="match status" value="1"/>
</dbReference>
<evidence type="ECO:0000259" key="5">
    <source>
        <dbReference type="Pfam" id="PF00732"/>
    </source>
</evidence>
<protein>
    <submittedName>
        <fullName evidence="7">2-keto-gluconate dehydrogenase</fullName>
    </submittedName>
</protein>
<evidence type="ECO:0000313" key="8">
    <source>
        <dbReference type="Proteomes" id="UP000185622"/>
    </source>
</evidence>
<gene>
    <name evidence="7" type="ORF">BMG03_05850</name>
</gene>
<comment type="similarity">
    <text evidence="1">Belongs to the GMC oxidoreductase family.</text>
</comment>
<evidence type="ECO:0000256" key="3">
    <source>
        <dbReference type="ARBA" id="ARBA00022827"/>
    </source>
</evidence>
<organism evidence="7 8">
    <name type="scientific">Thioclava nitratireducens</name>
    <dbReference type="NCBI Taxonomy" id="1915078"/>
    <lineage>
        <taxon>Bacteria</taxon>
        <taxon>Pseudomonadati</taxon>
        <taxon>Pseudomonadota</taxon>
        <taxon>Alphaproteobacteria</taxon>
        <taxon>Rhodobacterales</taxon>
        <taxon>Paracoccaceae</taxon>
        <taxon>Thioclava</taxon>
    </lineage>
</organism>
<feature type="domain" description="Glucose-methanol-choline oxidoreductase C-terminal" evidence="6">
    <location>
        <begin position="391"/>
        <end position="507"/>
    </location>
</feature>
<keyword evidence="8" id="KW-1185">Reference proteome</keyword>
<keyword evidence="4" id="KW-0560">Oxidoreductase</keyword>
<evidence type="ECO:0000313" key="7">
    <source>
        <dbReference type="EMBL" id="AQS47374.1"/>
    </source>
</evidence>
<accession>A0ABM6IF29</accession>